<dbReference type="SUPFAM" id="SSF88659">
    <property type="entry name" value="Sigma3 and sigma4 domains of RNA polymerase sigma factors"/>
    <property type="match status" value="1"/>
</dbReference>
<keyword evidence="4" id="KW-0238">DNA-binding</keyword>
<evidence type="ECO:0000259" key="8">
    <source>
        <dbReference type="Pfam" id="PF08281"/>
    </source>
</evidence>
<reference evidence="9" key="1">
    <citation type="submission" date="2020-04" db="EMBL/GenBank/DDBJ databases">
        <authorList>
            <person name="Zhang T."/>
        </authorList>
    </citation>
    <scope>NUCLEOTIDE SEQUENCE</scope>
    <source>
        <strain evidence="9">HKST-UBA02</strain>
    </source>
</reference>
<evidence type="ECO:0000256" key="1">
    <source>
        <dbReference type="ARBA" id="ARBA00010641"/>
    </source>
</evidence>
<evidence type="ECO:0000313" key="10">
    <source>
        <dbReference type="Proteomes" id="UP000739538"/>
    </source>
</evidence>
<evidence type="ECO:0000256" key="2">
    <source>
        <dbReference type="ARBA" id="ARBA00023015"/>
    </source>
</evidence>
<feature type="region of interest" description="Disordered" evidence="6">
    <location>
        <begin position="1"/>
        <end position="30"/>
    </location>
</feature>
<dbReference type="GO" id="GO:0006352">
    <property type="term" value="P:DNA-templated transcription initiation"/>
    <property type="evidence" value="ECO:0007669"/>
    <property type="project" value="InterPro"/>
</dbReference>
<dbReference type="EMBL" id="JAGQHS010000065">
    <property type="protein sequence ID" value="MCA9756744.1"/>
    <property type="molecule type" value="Genomic_DNA"/>
</dbReference>
<feature type="domain" description="RNA polymerase sigma factor 70 region 4 type 2" evidence="8">
    <location>
        <begin position="144"/>
        <end position="195"/>
    </location>
</feature>
<dbReference type="InterPro" id="IPR007627">
    <property type="entry name" value="RNA_pol_sigma70_r2"/>
</dbReference>
<dbReference type="InterPro" id="IPR013249">
    <property type="entry name" value="RNA_pol_sigma70_r4_t2"/>
</dbReference>
<dbReference type="AlphaFoldDB" id="A0A956NCP7"/>
<dbReference type="InterPro" id="IPR036388">
    <property type="entry name" value="WH-like_DNA-bd_sf"/>
</dbReference>
<keyword evidence="2" id="KW-0805">Transcription regulation</keyword>
<comment type="caution">
    <text evidence="9">The sequence shown here is derived from an EMBL/GenBank/DDBJ whole genome shotgun (WGS) entry which is preliminary data.</text>
</comment>
<dbReference type="Pfam" id="PF08281">
    <property type="entry name" value="Sigma70_r4_2"/>
    <property type="match status" value="1"/>
</dbReference>
<sequence>MALSPEEKDQVDGAPRGPEPPPRNVLTGVTRREPDALREFFEHYLDTVHSLAFRLVGESLAEDVTQDVFFKVHRAAHRLDPERDPRYWLNAITYNTCREIWRSGAHKLEARTVSIQDKPEVGARLRESGRDPEMEYEVSSREASVQAAIESLPEPLRAAIVLHDYQGLGHEAVAEMTGISHVAARKRYSRALAELAKKLRG</sequence>
<organism evidence="9 10">
    <name type="scientific">Eiseniibacteriota bacterium</name>
    <dbReference type="NCBI Taxonomy" id="2212470"/>
    <lineage>
        <taxon>Bacteria</taxon>
        <taxon>Candidatus Eiseniibacteriota</taxon>
    </lineage>
</organism>
<dbReference type="InterPro" id="IPR014284">
    <property type="entry name" value="RNA_pol_sigma-70_dom"/>
</dbReference>
<accession>A0A956NCP7</accession>
<proteinExistence type="inferred from homology"/>
<dbReference type="InterPro" id="IPR039425">
    <property type="entry name" value="RNA_pol_sigma-70-like"/>
</dbReference>
<evidence type="ECO:0000259" key="7">
    <source>
        <dbReference type="Pfam" id="PF04542"/>
    </source>
</evidence>
<gene>
    <name evidence="9" type="ORF">KDA27_13145</name>
</gene>
<dbReference type="PANTHER" id="PTHR43133">
    <property type="entry name" value="RNA POLYMERASE ECF-TYPE SIGMA FACTO"/>
    <property type="match status" value="1"/>
</dbReference>
<evidence type="ECO:0000256" key="3">
    <source>
        <dbReference type="ARBA" id="ARBA00023082"/>
    </source>
</evidence>
<feature type="domain" description="RNA polymerase sigma-70 region 2" evidence="7">
    <location>
        <begin position="40"/>
        <end position="103"/>
    </location>
</feature>
<dbReference type="NCBIfam" id="TIGR02937">
    <property type="entry name" value="sigma70-ECF"/>
    <property type="match status" value="1"/>
</dbReference>
<dbReference type="InterPro" id="IPR013324">
    <property type="entry name" value="RNA_pol_sigma_r3/r4-like"/>
</dbReference>
<evidence type="ECO:0000256" key="6">
    <source>
        <dbReference type="SAM" id="MobiDB-lite"/>
    </source>
</evidence>
<dbReference type="GO" id="GO:0016987">
    <property type="term" value="F:sigma factor activity"/>
    <property type="evidence" value="ECO:0007669"/>
    <property type="project" value="UniProtKB-KW"/>
</dbReference>
<dbReference type="Pfam" id="PF04542">
    <property type="entry name" value="Sigma70_r2"/>
    <property type="match status" value="1"/>
</dbReference>
<protein>
    <submittedName>
        <fullName evidence="9">RNA polymerase sigma factor</fullName>
    </submittedName>
</protein>
<evidence type="ECO:0000256" key="5">
    <source>
        <dbReference type="ARBA" id="ARBA00023163"/>
    </source>
</evidence>
<dbReference type="Gene3D" id="1.10.1740.10">
    <property type="match status" value="1"/>
</dbReference>
<dbReference type="PANTHER" id="PTHR43133:SF8">
    <property type="entry name" value="RNA POLYMERASE SIGMA FACTOR HI_1459-RELATED"/>
    <property type="match status" value="1"/>
</dbReference>
<feature type="compositionally biased region" description="Basic and acidic residues" evidence="6">
    <location>
        <begin position="1"/>
        <end position="11"/>
    </location>
</feature>
<keyword evidence="3" id="KW-0731">Sigma factor</keyword>
<evidence type="ECO:0000256" key="4">
    <source>
        <dbReference type="ARBA" id="ARBA00023125"/>
    </source>
</evidence>
<dbReference type="Gene3D" id="1.10.10.10">
    <property type="entry name" value="Winged helix-like DNA-binding domain superfamily/Winged helix DNA-binding domain"/>
    <property type="match status" value="1"/>
</dbReference>
<comment type="similarity">
    <text evidence="1">Belongs to the sigma-70 factor family. ECF subfamily.</text>
</comment>
<dbReference type="GO" id="GO:0003677">
    <property type="term" value="F:DNA binding"/>
    <property type="evidence" value="ECO:0007669"/>
    <property type="project" value="UniProtKB-KW"/>
</dbReference>
<keyword evidence="5" id="KW-0804">Transcription</keyword>
<name>A0A956NCP7_UNCEI</name>
<reference evidence="9" key="2">
    <citation type="journal article" date="2021" name="Microbiome">
        <title>Successional dynamics and alternative stable states in a saline activated sludge microbial community over 9 years.</title>
        <authorList>
            <person name="Wang Y."/>
            <person name="Ye J."/>
            <person name="Ju F."/>
            <person name="Liu L."/>
            <person name="Boyd J.A."/>
            <person name="Deng Y."/>
            <person name="Parks D.H."/>
            <person name="Jiang X."/>
            <person name="Yin X."/>
            <person name="Woodcroft B.J."/>
            <person name="Tyson G.W."/>
            <person name="Hugenholtz P."/>
            <person name="Polz M.F."/>
            <person name="Zhang T."/>
        </authorList>
    </citation>
    <scope>NUCLEOTIDE SEQUENCE</scope>
    <source>
        <strain evidence="9">HKST-UBA02</strain>
    </source>
</reference>
<evidence type="ECO:0000313" key="9">
    <source>
        <dbReference type="EMBL" id="MCA9756744.1"/>
    </source>
</evidence>
<dbReference type="Proteomes" id="UP000739538">
    <property type="component" value="Unassembled WGS sequence"/>
</dbReference>
<dbReference type="InterPro" id="IPR013325">
    <property type="entry name" value="RNA_pol_sigma_r2"/>
</dbReference>
<dbReference type="SUPFAM" id="SSF88946">
    <property type="entry name" value="Sigma2 domain of RNA polymerase sigma factors"/>
    <property type="match status" value="1"/>
</dbReference>